<comment type="subcellular location">
    <subcellularLocation>
        <location evidence="1">Membrane</location>
        <topology evidence="1">Multi-pass membrane protein</topology>
    </subcellularLocation>
</comment>
<dbReference type="PANTHER" id="PTHR43027:SF1">
    <property type="entry name" value="DOXORUBICIN RESISTANCE ABC TRANSPORTER PERMEASE PROTEIN DRRC-RELATED"/>
    <property type="match status" value="1"/>
</dbReference>
<dbReference type="InterPro" id="IPR052902">
    <property type="entry name" value="ABC-2_transporter"/>
</dbReference>
<reference evidence="7 8" key="1">
    <citation type="submission" date="2018-07" db="EMBL/GenBank/DDBJ databases">
        <title>Freshwater and sediment microbial communities from various areas in North America, analyzing microbe dynamics in response to fracking.</title>
        <authorList>
            <person name="Lamendella R."/>
        </authorList>
    </citation>
    <scope>NUCLEOTIDE SEQUENCE [LARGE SCALE GENOMIC DNA]</scope>
    <source>
        <strain evidence="7 8">160A</strain>
    </source>
</reference>
<feature type="transmembrane region" description="Helical" evidence="5">
    <location>
        <begin position="93"/>
        <end position="121"/>
    </location>
</feature>
<proteinExistence type="predicted"/>
<dbReference type="EMBL" id="QPIZ01000040">
    <property type="protein sequence ID" value="RCW26110.1"/>
    <property type="molecule type" value="Genomic_DNA"/>
</dbReference>
<dbReference type="InterPro" id="IPR013525">
    <property type="entry name" value="ABC2_TM"/>
</dbReference>
<feature type="domain" description="ABC-2 type transporter transmembrane" evidence="6">
    <location>
        <begin position="8"/>
        <end position="207"/>
    </location>
</feature>
<organism evidence="7 8">
    <name type="scientific">Marinilabilia salmonicolor</name>
    <dbReference type="NCBI Taxonomy" id="989"/>
    <lineage>
        <taxon>Bacteria</taxon>
        <taxon>Pseudomonadati</taxon>
        <taxon>Bacteroidota</taxon>
        <taxon>Bacteroidia</taxon>
        <taxon>Marinilabiliales</taxon>
        <taxon>Marinilabiliaceae</taxon>
        <taxon>Marinilabilia</taxon>
    </lineage>
</organism>
<dbReference type="Pfam" id="PF01061">
    <property type="entry name" value="ABC2_membrane"/>
    <property type="match status" value="1"/>
</dbReference>
<feature type="transmembrane region" description="Helical" evidence="5">
    <location>
        <begin position="52"/>
        <end position="73"/>
    </location>
</feature>
<evidence type="ECO:0000313" key="8">
    <source>
        <dbReference type="Proteomes" id="UP000252733"/>
    </source>
</evidence>
<evidence type="ECO:0000256" key="5">
    <source>
        <dbReference type="SAM" id="Phobius"/>
    </source>
</evidence>
<evidence type="ECO:0000313" key="7">
    <source>
        <dbReference type="EMBL" id="RCW26110.1"/>
    </source>
</evidence>
<dbReference type="PANTHER" id="PTHR43027">
    <property type="entry name" value="DOXORUBICIN RESISTANCE ABC TRANSPORTER PERMEASE PROTEIN DRRC-RELATED"/>
    <property type="match status" value="1"/>
</dbReference>
<evidence type="ECO:0000256" key="4">
    <source>
        <dbReference type="ARBA" id="ARBA00023136"/>
    </source>
</evidence>
<feature type="transmembrane region" description="Helical" evidence="5">
    <location>
        <begin position="133"/>
        <end position="152"/>
    </location>
</feature>
<dbReference type="GO" id="GO:0043190">
    <property type="term" value="C:ATP-binding cassette (ABC) transporter complex"/>
    <property type="evidence" value="ECO:0007669"/>
    <property type="project" value="InterPro"/>
</dbReference>
<dbReference type="GO" id="GO:0140359">
    <property type="term" value="F:ABC-type transporter activity"/>
    <property type="evidence" value="ECO:0007669"/>
    <property type="project" value="InterPro"/>
</dbReference>
<feature type="transmembrane region" description="Helical" evidence="5">
    <location>
        <begin position="21"/>
        <end position="40"/>
    </location>
</feature>
<protein>
    <submittedName>
        <fullName evidence="7">ABC-2 type transport system permease protein</fullName>
    </submittedName>
</protein>
<evidence type="ECO:0000259" key="6">
    <source>
        <dbReference type="Pfam" id="PF01061"/>
    </source>
</evidence>
<evidence type="ECO:0000256" key="3">
    <source>
        <dbReference type="ARBA" id="ARBA00022989"/>
    </source>
</evidence>
<comment type="caution">
    <text evidence="7">The sequence shown here is derived from an EMBL/GenBank/DDBJ whole genome shotgun (WGS) entry which is preliminary data.</text>
</comment>
<dbReference type="InterPro" id="IPR000412">
    <property type="entry name" value="ABC_2_transport"/>
</dbReference>
<feature type="transmembrane region" description="Helical" evidence="5">
    <location>
        <begin position="164"/>
        <end position="182"/>
    </location>
</feature>
<keyword evidence="8" id="KW-1185">Reference proteome</keyword>
<gene>
    <name evidence="7" type="ORF">DFO77_1405</name>
</gene>
<dbReference type="Proteomes" id="UP000252733">
    <property type="component" value="Unassembled WGS sequence"/>
</dbReference>
<evidence type="ECO:0000256" key="1">
    <source>
        <dbReference type="ARBA" id="ARBA00004141"/>
    </source>
</evidence>
<accession>A0A368UMN5</accession>
<evidence type="ECO:0000256" key="2">
    <source>
        <dbReference type="ARBA" id="ARBA00022692"/>
    </source>
</evidence>
<dbReference type="RefSeq" id="WP_114438117.1">
    <property type="nucleotide sequence ID" value="NZ_QPIZ01000040.1"/>
</dbReference>
<dbReference type="AlphaFoldDB" id="A0A368UMN5"/>
<keyword evidence="4 5" id="KW-0472">Membrane</keyword>
<name>A0A368UMN5_9BACT</name>
<keyword evidence="3 5" id="KW-1133">Transmembrane helix</keyword>
<keyword evidence="2 5" id="KW-0812">Transmembrane</keyword>
<sequence>MKTIFIGTYYQVKTFLRIKKALFFSFIFPPFIYIIFSQIWGPSNPEYQKFLLTGIIILTVTSDSLFSVGNVIVEYYQSGLIKFFKVIPYNFNYHLISLFFSRVLIIFLSTLTLLLIAHIINHLTLTLSELIDVALGMIAGIFIFSLLGIIVAHYTKENTQNLSLTNLLFFSLIFLSDMFYPLSELNPAFVKIISINPITAILKISRGTPDLISLLIWVIFLFVIHSFFFIKKKQ</sequence>
<dbReference type="PIRSF" id="PIRSF006648">
    <property type="entry name" value="DrrB"/>
    <property type="match status" value="1"/>
</dbReference>
<feature type="transmembrane region" description="Helical" evidence="5">
    <location>
        <begin position="211"/>
        <end position="230"/>
    </location>
</feature>